<organism evidence="3 4">
    <name type="scientific">Aromatoleum petrolei</name>
    <dbReference type="NCBI Taxonomy" id="76116"/>
    <lineage>
        <taxon>Bacteria</taxon>
        <taxon>Pseudomonadati</taxon>
        <taxon>Pseudomonadota</taxon>
        <taxon>Betaproteobacteria</taxon>
        <taxon>Rhodocyclales</taxon>
        <taxon>Rhodocyclaceae</taxon>
        <taxon>Aromatoleum</taxon>
    </lineage>
</organism>
<evidence type="ECO:0000313" key="4">
    <source>
        <dbReference type="Proteomes" id="UP000652074"/>
    </source>
</evidence>
<evidence type="ECO:0000256" key="2">
    <source>
        <dbReference type="SAM" id="SignalP"/>
    </source>
</evidence>
<accession>A0ABX1MR15</accession>
<evidence type="ECO:0000256" key="1">
    <source>
        <dbReference type="SAM" id="MobiDB-lite"/>
    </source>
</evidence>
<feature type="signal peptide" evidence="2">
    <location>
        <begin position="1"/>
        <end position="26"/>
    </location>
</feature>
<reference evidence="3 4" key="1">
    <citation type="submission" date="2019-12" db="EMBL/GenBank/DDBJ databases">
        <title>Comparative genomics gives insights into the taxonomy of the Azoarcus-Aromatoleum group and reveals separate origins of nif in the plant-associated Azoarcus and non-plant-associated Aromatoleum sub-groups.</title>
        <authorList>
            <person name="Lafos M."/>
            <person name="Maluk M."/>
            <person name="Batista M."/>
            <person name="Junghare M."/>
            <person name="Carmona M."/>
            <person name="Faoro H."/>
            <person name="Cruz L.M."/>
            <person name="Battistoni F."/>
            <person name="De Souza E."/>
            <person name="Pedrosa F."/>
            <person name="Chen W.-M."/>
            <person name="Poole P.S."/>
            <person name="Dixon R.A."/>
            <person name="James E.K."/>
        </authorList>
    </citation>
    <scope>NUCLEOTIDE SEQUENCE [LARGE SCALE GENOMIC DNA]</scope>
    <source>
        <strain evidence="3 4">ToN1</strain>
    </source>
</reference>
<dbReference type="Proteomes" id="UP000652074">
    <property type="component" value="Unassembled WGS sequence"/>
</dbReference>
<keyword evidence="2" id="KW-0732">Signal</keyword>
<dbReference type="EMBL" id="WTVR01000019">
    <property type="protein sequence ID" value="NMF89068.1"/>
    <property type="molecule type" value="Genomic_DNA"/>
</dbReference>
<proteinExistence type="predicted"/>
<evidence type="ECO:0000313" key="3">
    <source>
        <dbReference type="EMBL" id="NMF89068.1"/>
    </source>
</evidence>
<gene>
    <name evidence="3" type="ORF">GPA26_11345</name>
</gene>
<feature type="region of interest" description="Disordered" evidence="1">
    <location>
        <begin position="25"/>
        <end position="46"/>
    </location>
</feature>
<feature type="chain" id="PRO_5046482634" evidence="2">
    <location>
        <begin position="27"/>
        <end position="172"/>
    </location>
</feature>
<sequence length="172" mass="18298">MKPLATTALALSLAAISLATTSPAWAEDAQHPEQAATAPAPAATPEQTVQRMRDNTAMMQSQLDALAAAKTPEEHQKLHMQHMQTMRENMMLGQQMAAGDGAPMGCAIMGGKGMMGGMMSGMMGGMGMMGADPSGASPEAMAQRMHQMERRMDMMQMMMERMAAPAGKRPAR</sequence>
<protein>
    <submittedName>
        <fullName evidence="3">Uncharacterized protein</fullName>
    </submittedName>
</protein>
<feature type="compositionally biased region" description="Low complexity" evidence="1">
    <location>
        <begin position="32"/>
        <end position="46"/>
    </location>
</feature>
<name>A0ABX1MR15_9RHOO</name>
<dbReference type="RefSeq" id="WP_169206448.1">
    <property type="nucleotide sequence ID" value="NZ_CP059560.1"/>
</dbReference>
<comment type="caution">
    <text evidence="3">The sequence shown here is derived from an EMBL/GenBank/DDBJ whole genome shotgun (WGS) entry which is preliminary data.</text>
</comment>
<keyword evidence="4" id="KW-1185">Reference proteome</keyword>